<evidence type="ECO:0000313" key="10">
    <source>
        <dbReference type="EMBL" id="EQD42397.1"/>
    </source>
</evidence>
<proteinExistence type="inferred from homology"/>
<evidence type="ECO:0000259" key="9">
    <source>
        <dbReference type="PROSITE" id="PS50059"/>
    </source>
</evidence>
<dbReference type="EMBL" id="AUZY01009287">
    <property type="protein sequence ID" value="EQD42397.1"/>
    <property type="molecule type" value="Genomic_DNA"/>
</dbReference>
<reference evidence="10" key="2">
    <citation type="journal article" date="2014" name="ISME J.">
        <title>Microbial stratification in low pH oxic and suboxic macroscopic growths along an acid mine drainage.</title>
        <authorList>
            <person name="Mendez-Garcia C."/>
            <person name="Mesa V."/>
            <person name="Sprenger R.R."/>
            <person name="Richter M."/>
            <person name="Diez M.S."/>
            <person name="Solano J."/>
            <person name="Bargiela R."/>
            <person name="Golyshina O.V."/>
            <person name="Manteca A."/>
            <person name="Ramos J.L."/>
            <person name="Gallego J.R."/>
            <person name="Llorente I."/>
            <person name="Martins Dos Santos V.A."/>
            <person name="Jensen O.N."/>
            <person name="Pelaez A.I."/>
            <person name="Sanchez J."/>
            <person name="Ferrer M."/>
        </authorList>
    </citation>
    <scope>NUCLEOTIDE SEQUENCE</scope>
</reference>
<protein>
    <recommendedName>
        <fullName evidence="4">peptidylprolyl isomerase</fullName>
        <ecNumber evidence="4">5.2.1.8</ecNumber>
    </recommendedName>
</protein>
<keyword evidence="6" id="KW-0697">Rotamase</keyword>
<accession>T0ZDT7</accession>
<evidence type="ECO:0000256" key="7">
    <source>
        <dbReference type="ARBA" id="ARBA00023186"/>
    </source>
</evidence>
<keyword evidence="8 10" id="KW-0413">Isomerase</keyword>
<dbReference type="InterPro" id="IPR001179">
    <property type="entry name" value="PPIase_FKBP_dom"/>
</dbReference>
<dbReference type="EC" id="5.2.1.8" evidence="4"/>
<feature type="non-terminal residue" evidence="10">
    <location>
        <position position="73"/>
    </location>
</feature>
<comment type="caution">
    <text evidence="10">The sequence shown here is derived from an EMBL/GenBank/DDBJ whole genome shotgun (WGS) entry which is preliminary data.</text>
</comment>
<dbReference type="GO" id="GO:0042026">
    <property type="term" value="P:protein refolding"/>
    <property type="evidence" value="ECO:0007669"/>
    <property type="project" value="UniProtKB-ARBA"/>
</dbReference>
<evidence type="ECO:0000256" key="2">
    <source>
        <dbReference type="ARBA" id="ARBA00004496"/>
    </source>
</evidence>
<dbReference type="AlphaFoldDB" id="T0ZDT7"/>
<dbReference type="PANTHER" id="PTHR47861">
    <property type="entry name" value="FKBP-TYPE PEPTIDYL-PROLYL CIS-TRANS ISOMERASE SLYD"/>
    <property type="match status" value="1"/>
</dbReference>
<dbReference type="SUPFAM" id="SSF54534">
    <property type="entry name" value="FKBP-like"/>
    <property type="match status" value="1"/>
</dbReference>
<feature type="domain" description="PPIase FKBP-type" evidence="9">
    <location>
        <begin position="6"/>
        <end position="73"/>
    </location>
</feature>
<comment type="catalytic activity">
    <reaction evidence="1">
        <text>[protein]-peptidylproline (omega=180) = [protein]-peptidylproline (omega=0)</text>
        <dbReference type="Rhea" id="RHEA:16237"/>
        <dbReference type="Rhea" id="RHEA-COMP:10747"/>
        <dbReference type="Rhea" id="RHEA-COMP:10748"/>
        <dbReference type="ChEBI" id="CHEBI:83833"/>
        <dbReference type="ChEBI" id="CHEBI:83834"/>
        <dbReference type="EC" id="5.2.1.8"/>
    </reaction>
</comment>
<keyword evidence="7" id="KW-0143">Chaperone</keyword>
<dbReference type="GO" id="GO:0005737">
    <property type="term" value="C:cytoplasm"/>
    <property type="evidence" value="ECO:0007669"/>
    <property type="project" value="UniProtKB-SubCell"/>
</dbReference>
<evidence type="ECO:0000256" key="5">
    <source>
        <dbReference type="ARBA" id="ARBA00022490"/>
    </source>
</evidence>
<evidence type="ECO:0000256" key="8">
    <source>
        <dbReference type="ARBA" id="ARBA00023235"/>
    </source>
</evidence>
<dbReference type="GO" id="GO:0003755">
    <property type="term" value="F:peptidyl-prolyl cis-trans isomerase activity"/>
    <property type="evidence" value="ECO:0007669"/>
    <property type="project" value="UniProtKB-KW"/>
</dbReference>
<evidence type="ECO:0000256" key="4">
    <source>
        <dbReference type="ARBA" id="ARBA00013194"/>
    </source>
</evidence>
<sequence length="73" mass="8128">MPIAKDHVVSLHYRVSEGGQPIESSFERNEPLHVLIGHQNIIPGLEQALLGREAGERFNITVPPEQAYGARQE</sequence>
<evidence type="ECO:0000256" key="3">
    <source>
        <dbReference type="ARBA" id="ARBA00006577"/>
    </source>
</evidence>
<comment type="subcellular location">
    <subcellularLocation>
        <location evidence="2">Cytoplasm</location>
    </subcellularLocation>
</comment>
<gene>
    <name evidence="10" type="ORF">B1B_14073</name>
</gene>
<dbReference type="PANTHER" id="PTHR47861:SF3">
    <property type="entry name" value="FKBP-TYPE PEPTIDYL-PROLYL CIS-TRANS ISOMERASE SLYD"/>
    <property type="match status" value="1"/>
</dbReference>
<dbReference type="Gene3D" id="3.10.50.40">
    <property type="match status" value="1"/>
</dbReference>
<organism evidence="10">
    <name type="scientific">mine drainage metagenome</name>
    <dbReference type="NCBI Taxonomy" id="410659"/>
    <lineage>
        <taxon>unclassified sequences</taxon>
        <taxon>metagenomes</taxon>
        <taxon>ecological metagenomes</taxon>
    </lineage>
</organism>
<evidence type="ECO:0000256" key="6">
    <source>
        <dbReference type="ARBA" id="ARBA00023110"/>
    </source>
</evidence>
<keyword evidence="5" id="KW-0963">Cytoplasm</keyword>
<dbReference type="Pfam" id="PF00254">
    <property type="entry name" value="FKBP_C"/>
    <property type="match status" value="1"/>
</dbReference>
<comment type="similarity">
    <text evidence="3">Belongs to the FKBP-type PPIase family.</text>
</comment>
<name>T0ZDT7_9ZZZZ</name>
<evidence type="ECO:0000256" key="1">
    <source>
        <dbReference type="ARBA" id="ARBA00000971"/>
    </source>
</evidence>
<reference evidence="10" key="1">
    <citation type="submission" date="2013-08" db="EMBL/GenBank/DDBJ databases">
        <authorList>
            <person name="Mendez C."/>
            <person name="Richter M."/>
            <person name="Ferrer M."/>
            <person name="Sanchez J."/>
        </authorList>
    </citation>
    <scope>NUCLEOTIDE SEQUENCE</scope>
</reference>
<dbReference type="PROSITE" id="PS50059">
    <property type="entry name" value="FKBP_PPIASE"/>
    <property type="match status" value="1"/>
</dbReference>
<dbReference type="InterPro" id="IPR046357">
    <property type="entry name" value="PPIase_dom_sf"/>
</dbReference>